<sequence>MLLTLKRLGQGTEGTFGALLDSDIPFAVTLEPGVQRLSGAIPPGIYQCRKTMYHAGQYMTYEVCDVPNRTRILFHKGNIAADTMGCVLIGEEFGTLNGKPAILASGRGFAEFMNKLEGQGEFWLEVKA</sequence>
<evidence type="ECO:0000313" key="2">
    <source>
        <dbReference type="EMBL" id="KKW09811.1"/>
    </source>
</evidence>
<gene>
    <name evidence="2" type="ORF">UY48_C0053G0013</name>
</gene>
<name>A0A0G1VTM6_9BACT</name>
<organism evidence="2 3">
    <name type="scientific">Candidatus Gottesmanbacteria bacterium GW2011_GWB1_49_7</name>
    <dbReference type="NCBI Taxonomy" id="1618448"/>
    <lineage>
        <taxon>Bacteria</taxon>
        <taxon>Candidatus Gottesmaniibacteriota</taxon>
    </lineage>
</organism>
<dbReference type="Proteomes" id="UP000034588">
    <property type="component" value="Unassembled WGS sequence"/>
</dbReference>
<feature type="domain" description="DUF5675" evidence="1">
    <location>
        <begin position="4"/>
        <end position="117"/>
    </location>
</feature>
<comment type="caution">
    <text evidence="2">The sequence shown here is derived from an EMBL/GenBank/DDBJ whole genome shotgun (WGS) entry which is preliminary data.</text>
</comment>
<reference evidence="2 3" key="1">
    <citation type="journal article" date="2015" name="Nature">
        <title>rRNA introns, odd ribosomes, and small enigmatic genomes across a large radiation of phyla.</title>
        <authorList>
            <person name="Brown C.T."/>
            <person name="Hug L.A."/>
            <person name="Thomas B.C."/>
            <person name="Sharon I."/>
            <person name="Castelle C.J."/>
            <person name="Singh A."/>
            <person name="Wilkins M.J."/>
            <person name="Williams K.H."/>
            <person name="Banfield J.F."/>
        </authorList>
    </citation>
    <scope>NUCLEOTIDE SEQUENCE [LARGE SCALE GENOMIC DNA]</scope>
</reference>
<dbReference type="AlphaFoldDB" id="A0A0G1VTM6"/>
<protein>
    <recommendedName>
        <fullName evidence="1">DUF5675 domain-containing protein</fullName>
    </recommendedName>
</protein>
<dbReference type="EMBL" id="LCQD01000053">
    <property type="protein sequence ID" value="KKW09811.1"/>
    <property type="molecule type" value="Genomic_DNA"/>
</dbReference>
<evidence type="ECO:0000259" key="1">
    <source>
        <dbReference type="Pfam" id="PF18925"/>
    </source>
</evidence>
<dbReference type="Pfam" id="PF18925">
    <property type="entry name" value="DUF5675"/>
    <property type="match status" value="1"/>
</dbReference>
<proteinExistence type="predicted"/>
<evidence type="ECO:0000313" key="3">
    <source>
        <dbReference type="Proteomes" id="UP000034588"/>
    </source>
</evidence>
<dbReference type="InterPro" id="IPR043732">
    <property type="entry name" value="DUF5675"/>
</dbReference>
<accession>A0A0G1VTM6</accession>